<accession>A0ACB8U5A5</accession>
<evidence type="ECO:0000313" key="1">
    <source>
        <dbReference type="EMBL" id="KAI0089324.1"/>
    </source>
</evidence>
<proteinExistence type="predicted"/>
<organism evidence="1 2">
    <name type="scientific">Irpex rosettiformis</name>
    <dbReference type="NCBI Taxonomy" id="378272"/>
    <lineage>
        <taxon>Eukaryota</taxon>
        <taxon>Fungi</taxon>
        <taxon>Dikarya</taxon>
        <taxon>Basidiomycota</taxon>
        <taxon>Agaricomycotina</taxon>
        <taxon>Agaricomycetes</taxon>
        <taxon>Polyporales</taxon>
        <taxon>Irpicaceae</taxon>
        <taxon>Irpex</taxon>
    </lineage>
</organism>
<comment type="caution">
    <text evidence="1">The sequence shown here is derived from an EMBL/GenBank/DDBJ whole genome shotgun (WGS) entry which is preliminary data.</text>
</comment>
<keyword evidence="1" id="KW-0378">Hydrolase</keyword>
<dbReference type="Proteomes" id="UP001055072">
    <property type="component" value="Unassembled WGS sequence"/>
</dbReference>
<sequence>MRLVATHYTFPDFIANGTTSADWQYVRITANHYSNGPVTDVNDPEFRCYELDLQNTPGETGTATVTAGSNVGFHADNTMGHPGYFSAYMTPASPAANSPQAGTGSTWFKIWEWAPRYTPTTGLIFDSENIQGVNFTIPKSLPSGQYLLRVEQIALHVAGTYQGAQFYIGCAQVNVVNGGSGKPGPTVAIPGVYTGYEPGILINIYNLPSNFTGYPSPGPAVWQG</sequence>
<evidence type="ECO:0000313" key="2">
    <source>
        <dbReference type="Proteomes" id="UP001055072"/>
    </source>
</evidence>
<name>A0ACB8U5A5_9APHY</name>
<reference evidence="1" key="1">
    <citation type="journal article" date="2021" name="Environ. Microbiol.">
        <title>Gene family expansions and transcriptome signatures uncover fungal adaptations to wood decay.</title>
        <authorList>
            <person name="Hage H."/>
            <person name="Miyauchi S."/>
            <person name="Viragh M."/>
            <person name="Drula E."/>
            <person name="Min B."/>
            <person name="Chaduli D."/>
            <person name="Navarro D."/>
            <person name="Favel A."/>
            <person name="Norest M."/>
            <person name="Lesage-Meessen L."/>
            <person name="Balint B."/>
            <person name="Merenyi Z."/>
            <person name="de Eugenio L."/>
            <person name="Morin E."/>
            <person name="Martinez A.T."/>
            <person name="Baldrian P."/>
            <person name="Stursova M."/>
            <person name="Martinez M.J."/>
            <person name="Novotny C."/>
            <person name="Magnuson J.K."/>
            <person name="Spatafora J.W."/>
            <person name="Maurice S."/>
            <person name="Pangilinan J."/>
            <person name="Andreopoulos W."/>
            <person name="LaButti K."/>
            <person name="Hundley H."/>
            <person name="Na H."/>
            <person name="Kuo A."/>
            <person name="Barry K."/>
            <person name="Lipzen A."/>
            <person name="Henrissat B."/>
            <person name="Riley R."/>
            <person name="Ahrendt S."/>
            <person name="Nagy L.G."/>
            <person name="Grigoriev I.V."/>
            <person name="Martin F."/>
            <person name="Rosso M.N."/>
        </authorList>
    </citation>
    <scope>NUCLEOTIDE SEQUENCE</scope>
    <source>
        <strain evidence="1">CBS 384.51</strain>
    </source>
</reference>
<protein>
    <submittedName>
        <fullName evidence="1">Glycoside hydrolase</fullName>
    </submittedName>
</protein>
<dbReference type="EMBL" id="MU274911">
    <property type="protein sequence ID" value="KAI0089324.1"/>
    <property type="molecule type" value="Genomic_DNA"/>
</dbReference>
<gene>
    <name evidence="1" type="ORF">BDY19DRAFT_138680</name>
</gene>
<keyword evidence="2" id="KW-1185">Reference proteome</keyword>